<organism evidence="2 3">
    <name type="scientific">Mucilaginibacter pankratovii</name>
    <dbReference type="NCBI Taxonomy" id="2772110"/>
    <lineage>
        <taxon>Bacteria</taxon>
        <taxon>Pseudomonadati</taxon>
        <taxon>Bacteroidota</taxon>
        <taxon>Sphingobacteriia</taxon>
        <taxon>Sphingobacteriales</taxon>
        <taxon>Sphingobacteriaceae</taxon>
        <taxon>Mucilaginibacter</taxon>
    </lineage>
</organism>
<keyword evidence="3" id="KW-1185">Reference proteome</keyword>
<proteinExistence type="predicted"/>
<dbReference type="Gene3D" id="3.30.2310.20">
    <property type="entry name" value="RelE-like"/>
    <property type="match status" value="1"/>
</dbReference>
<keyword evidence="1" id="KW-1277">Toxin-antitoxin system</keyword>
<dbReference type="Proteomes" id="UP000606600">
    <property type="component" value="Unassembled WGS sequence"/>
</dbReference>
<dbReference type="EMBL" id="JACWMY010000003">
    <property type="protein sequence ID" value="MBD1363363.1"/>
    <property type="molecule type" value="Genomic_DNA"/>
</dbReference>
<reference evidence="2 3" key="1">
    <citation type="submission" date="2020-09" db="EMBL/GenBank/DDBJ databases">
        <title>Novel species of Mucilaginibacter isolated from a glacier on the Tibetan Plateau.</title>
        <authorList>
            <person name="Liu Q."/>
            <person name="Xin Y.-H."/>
        </authorList>
    </citation>
    <scope>NUCLEOTIDE SEQUENCE [LARGE SCALE GENOMIC DNA]</scope>
    <source>
        <strain evidence="2 3">ZT4R22</strain>
    </source>
</reference>
<sequence>MIRSIEWSDDAKETFDVIVLIIENKWSTRQAGVFIKRVRRVLQMIAMHPEMYKASISADVRQAVISKQTSMFYKVEERSIIVLYFWDNRQEPLFE</sequence>
<accession>A0ABR7WMG1</accession>
<comment type="caution">
    <text evidence="2">The sequence shown here is derived from an EMBL/GenBank/DDBJ whole genome shotgun (WGS) entry which is preliminary data.</text>
</comment>
<protein>
    <submittedName>
        <fullName evidence="2">Type II toxin-antitoxin system RelE/ParE family toxin</fullName>
    </submittedName>
</protein>
<gene>
    <name evidence="2" type="ORF">IDJ77_06035</name>
</gene>
<evidence type="ECO:0000313" key="3">
    <source>
        <dbReference type="Proteomes" id="UP000606600"/>
    </source>
</evidence>
<name>A0ABR7WMG1_9SPHI</name>
<dbReference type="RefSeq" id="WP_191188042.1">
    <property type="nucleotide sequence ID" value="NZ_JACWMY010000003.1"/>
</dbReference>
<dbReference type="InterPro" id="IPR035093">
    <property type="entry name" value="RelE/ParE_toxin_dom_sf"/>
</dbReference>
<evidence type="ECO:0000256" key="1">
    <source>
        <dbReference type="ARBA" id="ARBA00022649"/>
    </source>
</evidence>
<dbReference type="InterPro" id="IPR007712">
    <property type="entry name" value="RelE/ParE_toxin"/>
</dbReference>
<evidence type="ECO:0000313" key="2">
    <source>
        <dbReference type="EMBL" id="MBD1363363.1"/>
    </source>
</evidence>
<dbReference type="Pfam" id="PF05016">
    <property type="entry name" value="ParE_toxin"/>
    <property type="match status" value="1"/>
</dbReference>